<comment type="caution">
    <text evidence="2">The sequence shown here is derived from an EMBL/GenBank/DDBJ whole genome shotgun (WGS) entry which is preliminary data.</text>
</comment>
<sequence length="296" mass="32565">MMLVVKPQAQETVVTPYQFATGLTAVFCGSQIKCHESLVKCVQVNDIRHSITRDSALFKRLMNKTFIQKFLALLLAGYMGLVRRTTRWEIEGQDILRPLQKAGTGFIACTWHSRFLLSTAGWSKMPQTPHVLISKSRDGNLVALTAKILGLGVVRGSRKARYKDKDKRGAGALREMIDVLAGGDCIFMTPDGPRGPRMRMGEGPIRLAKLSGAPVLAYGLSTSRHRLFDSWDRFMLPLPFGRGKIIFAGPLMVAPDADKAQCEAARQTLEDMMNVASQACDKAVGMTPVLPEESPS</sequence>
<organism evidence="2">
    <name type="scientific">Hellea balneolensis</name>
    <dbReference type="NCBI Taxonomy" id="287478"/>
    <lineage>
        <taxon>Bacteria</taxon>
        <taxon>Pseudomonadati</taxon>
        <taxon>Pseudomonadota</taxon>
        <taxon>Alphaproteobacteria</taxon>
        <taxon>Maricaulales</taxon>
        <taxon>Robiginitomaculaceae</taxon>
        <taxon>Hellea</taxon>
    </lineage>
</organism>
<accession>A0A7V5U0R2</accession>
<proteinExistence type="predicted"/>
<reference evidence="2" key="1">
    <citation type="journal article" date="2020" name="mSystems">
        <title>Genome- and Community-Level Interaction Insights into Carbon Utilization and Element Cycling Functions of Hydrothermarchaeota in Hydrothermal Sediment.</title>
        <authorList>
            <person name="Zhou Z."/>
            <person name="Liu Y."/>
            <person name="Xu W."/>
            <person name="Pan J."/>
            <person name="Luo Z.H."/>
            <person name="Li M."/>
        </authorList>
    </citation>
    <scope>NUCLEOTIDE SEQUENCE [LARGE SCALE GENOMIC DNA]</scope>
    <source>
        <strain evidence="2">HyVt-538</strain>
    </source>
</reference>
<evidence type="ECO:0000313" key="2">
    <source>
        <dbReference type="EMBL" id="HHI88396.1"/>
    </source>
</evidence>
<gene>
    <name evidence="2" type="ORF">ENK01_00450</name>
</gene>
<dbReference type="Proteomes" id="UP000885806">
    <property type="component" value="Unassembled WGS sequence"/>
</dbReference>
<dbReference type="AlphaFoldDB" id="A0A7V5U0R2"/>
<evidence type="ECO:0000259" key="1">
    <source>
        <dbReference type="Pfam" id="PF04028"/>
    </source>
</evidence>
<protein>
    <submittedName>
        <fullName evidence="2">DUF374 domain-containing protein</fullName>
    </submittedName>
</protein>
<dbReference type="Pfam" id="PF04028">
    <property type="entry name" value="DUF374"/>
    <property type="match status" value="1"/>
</dbReference>
<name>A0A7V5U0R2_9PROT</name>
<dbReference type="CDD" id="cd07983">
    <property type="entry name" value="LPLAT_DUF374-like"/>
    <property type="match status" value="1"/>
</dbReference>
<feature type="domain" description="DUF374" evidence="1">
    <location>
        <begin position="128"/>
        <end position="197"/>
    </location>
</feature>
<dbReference type="InterPro" id="IPR007172">
    <property type="entry name" value="DUF374"/>
</dbReference>
<dbReference type="EMBL" id="DROP01000030">
    <property type="protein sequence ID" value="HHI88396.1"/>
    <property type="molecule type" value="Genomic_DNA"/>
</dbReference>